<feature type="region of interest" description="Disordered" evidence="2">
    <location>
        <begin position="1"/>
        <end position="27"/>
    </location>
</feature>
<dbReference type="InterPro" id="IPR039870">
    <property type="entry name" value="Coa4-like"/>
</dbReference>
<dbReference type="GeneTree" id="ENSGT00390000008503"/>
<dbReference type="RefSeq" id="XP_019728120.1">
    <property type="nucleotide sequence ID" value="XM_019872561.1"/>
</dbReference>
<keyword evidence="5" id="KW-1185">Reference proteome</keyword>
<proteinExistence type="predicted"/>
<dbReference type="CTD" id="51287"/>
<dbReference type="OrthoDB" id="5586401at2759"/>
<dbReference type="Ensembl" id="ENSHCOT00000016155.1">
    <property type="protein sequence ID" value="ENSHCOP00000023681.1"/>
    <property type="gene ID" value="ENSHCOG00000012419.1"/>
</dbReference>
<dbReference type="STRING" id="109280.ENSHCOP00000023681"/>
<feature type="compositionally biased region" description="Basic and acidic residues" evidence="2">
    <location>
        <begin position="1"/>
        <end position="16"/>
    </location>
</feature>
<dbReference type="SUPFAM" id="SSF47072">
    <property type="entry name" value="Cysteine alpha-hairpin motif"/>
    <property type="match status" value="1"/>
</dbReference>
<dbReference type="InterPro" id="IPR009069">
    <property type="entry name" value="Cys_alpha_HP_mot_SF"/>
</dbReference>
<dbReference type="PANTHER" id="PTHR13639:SF2">
    <property type="entry name" value="CYTOCHROME C OXIDASE ASSEMBLY FACTOR 4 HOMOLOG, MITOCHONDRIAL"/>
    <property type="match status" value="1"/>
</dbReference>
<reference evidence="4" key="1">
    <citation type="submission" date="2025-08" db="UniProtKB">
        <authorList>
            <consortium name="Ensembl"/>
        </authorList>
    </citation>
    <scope>IDENTIFICATION</scope>
</reference>
<feature type="domain" description="CHCH" evidence="3">
    <location>
        <begin position="34"/>
        <end position="66"/>
    </location>
</feature>
<keyword evidence="1" id="KW-1015">Disulfide bond</keyword>
<dbReference type="AlphaFoldDB" id="A0A3Q3DY95"/>
<organism evidence="4 5">
    <name type="scientific">Hippocampus comes</name>
    <name type="common">Tiger tail seahorse</name>
    <dbReference type="NCBI Taxonomy" id="109280"/>
    <lineage>
        <taxon>Eukaryota</taxon>
        <taxon>Metazoa</taxon>
        <taxon>Chordata</taxon>
        <taxon>Craniata</taxon>
        <taxon>Vertebrata</taxon>
        <taxon>Euteleostomi</taxon>
        <taxon>Actinopterygii</taxon>
        <taxon>Neopterygii</taxon>
        <taxon>Teleostei</taxon>
        <taxon>Neoteleostei</taxon>
        <taxon>Acanthomorphata</taxon>
        <taxon>Syngnathiaria</taxon>
        <taxon>Syngnathiformes</taxon>
        <taxon>Syngnathoidei</taxon>
        <taxon>Syngnathidae</taxon>
        <taxon>Hippocampus</taxon>
    </lineage>
</organism>
<sequence length="88" mass="10085">MTSPSPHDRSAKKTTTDAEEAEDPVERMISRTGCGELHEALQDCMAEHQDWRVCQSHVGAFKKCMSDYHKVRQEHLSQRRRMANSTPT</sequence>
<dbReference type="PANTHER" id="PTHR13639">
    <property type="entry name" value="CYTOCHROME C OXIDASE ASSEMBLY FACTOR 4 HOMOLOG, MITOCHONDRIAL"/>
    <property type="match status" value="1"/>
</dbReference>
<evidence type="ECO:0000259" key="3">
    <source>
        <dbReference type="Pfam" id="PF06747"/>
    </source>
</evidence>
<reference evidence="4" key="2">
    <citation type="submission" date="2025-09" db="UniProtKB">
        <authorList>
            <consortium name="Ensembl"/>
        </authorList>
    </citation>
    <scope>IDENTIFICATION</scope>
</reference>
<accession>A0A3Q3DY95</accession>
<dbReference type="GO" id="GO:0033617">
    <property type="term" value="P:mitochondrial respiratory chain complex IV assembly"/>
    <property type="evidence" value="ECO:0007669"/>
    <property type="project" value="InterPro"/>
</dbReference>
<dbReference type="Proteomes" id="UP000264820">
    <property type="component" value="Unplaced"/>
</dbReference>
<dbReference type="GO" id="GO:0005758">
    <property type="term" value="C:mitochondrial intermembrane space"/>
    <property type="evidence" value="ECO:0007669"/>
    <property type="project" value="InterPro"/>
</dbReference>
<dbReference type="PROSITE" id="PS51808">
    <property type="entry name" value="CHCH"/>
    <property type="match status" value="1"/>
</dbReference>
<dbReference type="InterPro" id="IPR010625">
    <property type="entry name" value="CHCH"/>
</dbReference>
<dbReference type="KEGG" id="hcq:109517396"/>
<dbReference type="Pfam" id="PF06747">
    <property type="entry name" value="CHCH"/>
    <property type="match status" value="1"/>
</dbReference>
<protein>
    <submittedName>
        <fullName evidence="4">Cytochrome c oxidase assembly factor 4 homolog</fullName>
    </submittedName>
</protein>
<evidence type="ECO:0000313" key="4">
    <source>
        <dbReference type="Ensembl" id="ENSHCOP00000023681.1"/>
    </source>
</evidence>
<dbReference type="OMA" id="RTGCMAQ"/>
<name>A0A3Q3DY95_HIPCM</name>
<evidence type="ECO:0000313" key="5">
    <source>
        <dbReference type="Proteomes" id="UP000264820"/>
    </source>
</evidence>
<evidence type="ECO:0000256" key="1">
    <source>
        <dbReference type="ARBA" id="ARBA00023157"/>
    </source>
</evidence>
<evidence type="ECO:0000256" key="2">
    <source>
        <dbReference type="SAM" id="MobiDB-lite"/>
    </source>
</evidence>
<dbReference type="GeneID" id="109517396"/>